<dbReference type="Proteomes" id="UP000306420">
    <property type="component" value="Unassembled WGS sequence"/>
</dbReference>
<dbReference type="SUPFAM" id="SSF51430">
    <property type="entry name" value="NAD(P)-linked oxidoreductase"/>
    <property type="match status" value="1"/>
</dbReference>
<dbReference type="InterPro" id="IPR036812">
    <property type="entry name" value="NAD(P)_OxRdtase_dom_sf"/>
</dbReference>
<accession>A0A5R9DXN8</accession>
<proteinExistence type="predicted"/>
<dbReference type="PROSITE" id="PS51257">
    <property type="entry name" value="PROKAR_LIPOPROTEIN"/>
    <property type="match status" value="1"/>
</dbReference>
<dbReference type="CDD" id="cd19092">
    <property type="entry name" value="AKR_BsYcsN_EcYdhF-like"/>
    <property type="match status" value="1"/>
</dbReference>
<sequence>MEKIKIGSSQLSASQLGLGCMRMADESKEKAVEVINTAFEQGITLFDHADIYGKGQSEILFAQALKDSEVRREDIILQSKVGIRDGYFDFSKDHILKATDGILERLDTEYLDMLLLHRPDTLMEPEEVAEAFDVLYMSGKVRYFGVSNQNPGQIKLLQKHLKRPLLANQLQFGPAHTPMIDAGFNVNMTNDLSVNHDGSILEYCRLNDITIQPWSPFQVSLSEGLFINHLDYQEMTKVMKNLAEHYNVSLEAIVIAWINRHPAKMQTIAGSMSPKRIKDMSEAFSINLTKQEWYDVYKSGGRKLP</sequence>
<dbReference type="PANTHER" id="PTHR43364:SF1">
    <property type="entry name" value="OXIDOREDUCTASE YDHF"/>
    <property type="match status" value="1"/>
</dbReference>
<evidence type="ECO:0000313" key="3">
    <source>
        <dbReference type="Proteomes" id="UP000306420"/>
    </source>
</evidence>
<dbReference type="Pfam" id="PF00248">
    <property type="entry name" value="Aldo_ket_red"/>
    <property type="match status" value="1"/>
</dbReference>
<dbReference type="PANTHER" id="PTHR43364">
    <property type="entry name" value="NADH-SPECIFIC METHYLGLYOXAL REDUCTASE-RELATED"/>
    <property type="match status" value="1"/>
</dbReference>
<reference evidence="2 3" key="1">
    <citation type="submission" date="2019-05" db="EMBL/GenBank/DDBJ databases">
        <title>The metagenome of a microbial culture collection derived from dairy environment covers the genomic content of the human microbiome.</title>
        <authorList>
            <person name="Roder T."/>
            <person name="Wuthrich D."/>
            <person name="Sattari Z."/>
            <person name="Von Ah U."/>
            <person name="Bar C."/>
            <person name="Ronchi F."/>
            <person name="Macpherson A.J."/>
            <person name="Ganal-Vonarburg S.C."/>
            <person name="Bruggmann R."/>
            <person name="Vergeres G."/>
        </authorList>
    </citation>
    <scope>NUCLEOTIDE SEQUENCE [LARGE SCALE GENOMIC DNA]</scope>
    <source>
        <strain evidence="2 3">FAM 24227</strain>
    </source>
</reference>
<dbReference type="InterPro" id="IPR050523">
    <property type="entry name" value="AKR_Detox_Biosynth"/>
</dbReference>
<organism evidence="2 3">
    <name type="scientific">Ruoffia tabacinasalis</name>
    <dbReference type="NCBI Taxonomy" id="87458"/>
    <lineage>
        <taxon>Bacteria</taxon>
        <taxon>Bacillati</taxon>
        <taxon>Bacillota</taxon>
        <taxon>Bacilli</taxon>
        <taxon>Lactobacillales</taxon>
        <taxon>Aerococcaceae</taxon>
        <taxon>Ruoffia</taxon>
    </lineage>
</organism>
<dbReference type="EMBL" id="VBSP01000037">
    <property type="protein sequence ID" value="TLQ40144.1"/>
    <property type="molecule type" value="Genomic_DNA"/>
</dbReference>
<dbReference type="AlphaFoldDB" id="A0A5R9DXN8"/>
<dbReference type="RefSeq" id="WP_138405114.1">
    <property type="nucleotide sequence ID" value="NZ_VBSP01000037.1"/>
</dbReference>
<comment type="caution">
    <text evidence="2">The sequence shown here is derived from an EMBL/GenBank/DDBJ whole genome shotgun (WGS) entry which is preliminary data.</text>
</comment>
<dbReference type="GO" id="GO:0005829">
    <property type="term" value="C:cytosol"/>
    <property type="evidence" value="ECO:0007669"/>
    <property type="project" value="TreeGrafter"/>
</dbReference>
<gene>
    <name evidence="2" type="ORF">FEZ33_09320</name>
</gene>
<evidence type="ECO:0000313" key="2">
    <source>
        <dbReference type="EMBL" id="TLQ40144.1"/>
    </source>
</evidence>
<dbReference type="Gene3D" id="3.20.20.100">
    <property type="entry name" value="NADP-dependent oxidoreductase domain"/>
    <property type="match status" value="1"/>
</dbReference>
<feature type="domain" description="NADP-dependent oxidoreductase" evidence="1">
    <location>
        <begin position="16"/>
        <end position="295"/>
    </location>
</feature>
<protein>
    <submittedName>
        <fullName evidence="2">Aldo/keto reductase family oxidoreductase</fullName>
    </submittedName>
</protein>
<dbReference type="InterPro" id="IPR023210">
    <property type="entry name" value="NADP_OxRdtase_dom"/>
</dbReference>
<name>A0A5R9DXN8_9LACT</name>
<evidence type="ECO:0000259" key="1">
    <source>
        <dbReference type="Pfam" id="PF00248"/>
    </source>
</evidence>
<dbReference type="OrthoDB" id="9773828at2"/>